<feature type="region of interest" description="Disordered" evidence="4">
    <location>
        <begin position="191"/>
        <end position="224"/>
    </location>
</feature>
<dbReference type="Pfam" id="PF03958">
    <property type="entry name" value="Secretin_N"/>
    <property type="match status" value="2"/>
</dbReference>
<evidence type="ECO:0000313" key="7">
    <source>
        <dbReference type="Proteomes" id="UP000011885"/>
    </source>
</evidence>
<dbReference type="GO" id="GO:0016020">
    <property type="term" value="C:membrane"/>
    <property type="evidence" value="ECO:0007669"/>
    <property type="project" value="UniProtKB-SubCell"/>
</dbReference>
<comment type="subcellular location">
    <subcellularLocation>
        <location evidence="1">Membrane</location>
    </subcellularLocation>
</comment>
<evidence type="ECO:0000313" key="6">
    <source>
        <dbReference type="EMBL" id="EMI57726.1"/>
    </source>
</evidence>
<evidence type="ECO:0000256" key="4">
    <source>
        <dbReference type="SAM" id="MobiDB-lite"/>
    </source>
</evidence>
<reference evidence="6 7" key="1">
    <citation type="journal article" date="2013" name="Mar. Genomics">
        <title>Expression of sulfatases in Rhodopirellula baltica and the diversity of sulfatases in the genus Rhodopirellula.</title>
        <authorList>
            <person name="Wegner C.E."/>
            <person name="Richter-Heitmann T."/>
            <person name="Klindworth A."/>
            <person name="Klockow C."/>
            <person name="Richter M."/>
            <person name="Achstetter T."/>
            <person name="Glockner F.O."/>
            <person name="Harder J."/>
        </authorList>
    </citation>
    <scope>NUCLEOTIDE SEQUENCE [LARGE SCALE GENOMIC DNA]</scope>
    <source>
        <strain evidence="6 7">SM41</strain>
    </source>
</reference>
<feature type="region of interest" description="Disordered" evidence="4">
    <location>
        <begin position="908"/>
        <end position="931"/>
    </location>
</feature>
<dbReference type="Gene3D" id="3.30.1370.120">
    <property type="match status" value="3"/>
</dbReference>
<keyword evidence="7" id="KW-1185">Reference proteome</keyword>
<keyword evidence="2" id="KW-0732">Signal</keyword>
<comment type="caution">
    <text evidence="6">The sequence shown here is derived from an EMBL/GenBank/DDBJ whole genome shotgun (WGS) entry which is preliminary data.</text>
</comment>
<organism evidence="6 7">
    <name type="scientific">Rhodopirellula sallentina SM41</name>
    <dbReference type="NCBI Taxonomy" id="1263870"/>
    <lineage>
        <taxon>Bacteria</taxon>
        <taxon>Pseudomonadati</taxon>
        <taxon>Planctomycetota</taxon>
        <taxon>Planctomycetia</taxon>
        <taxon>Pirellulales</taxon>
        <taxon>Pirellulaceae</taxon>
        <taxon>Rhodopirellula</taxon>
    </lineage>
</organism>
<feature type="compositionally biased region" description="Polar residues" evidence="4">
    <location>
        <begin position="678"/>
        <end position="691"/>
    </location>
</feature>
<feature type="region of interest" description="Disordered" evidence="4">
    <location>
        <begin position="667"/>
        <end position="713"/>
    </location>
</feature>
<dbReference type="GO" id="GO:0009306">
    <property type="term" value="P:protein secretion"/>
    <property type="evidence" value="ECO:0007669"/>
    <property type="project" value="TreeGrafter"/>
</dbReference>
<feature type="compositionally biased region" description="Basic and acidic residues" evidence="4">
    <location>
        <begin position="695"/>
        <end position="713"/>
    </location>
</feature>
<accession>M5UIS3</accession>
<feature type="compositionally biased region" description="Basic and acidic residues" evidence="4">
    <location>
        <begin position="1015"/>
        <end position="1025"/>
    </location>
</feature>
<evidence type="ECO:0000259" key="5">
    <source>
        <dbReference type="Pfam" id="PF03958"/>
    </source>
</evidence>
<dbReference type="InterPro" id="IPR050810">
    <property type="entry name" value="Bact_Secretion_Sys_Channel"/>
</dbReference>
<feature type="domain" description="NolW-like" evidence="5">
    <location>
        <begin position="772"/>
        <end position="870"/>
    </location>
</feature>
<protein>
    <submittedName>
        <fullName evidence="6">NolW domain protein</fullName>
    </submittedName>
</protein>
<dbReference type="InterPro" id="IPR038591">
    <property type="entry name" value="NolW-like_sf"/>
</dbReference>
<dbReference type="AlphaFoldDB" id="M5UIS3"/>
<dbReference type="InterPro" id="IPR005644">
    <property type="entry name" value="NolW-like"/>
</dbReference>
<dbReference type="GO" id="GO:0015627">
    <property type="term" value="C:type II protein secretion system complex"/>
    <property type="evidence" value="ECO:0007669"/>
    <property type="project" value="TreeGrafter"/>
</dbReference>
<gene>
    <name evidence="6" type="ORF">RSSM_00835</name>
</gene>
<dbReference type="PATRIC" id="fig|1263870.3.peg.909"/>
<name>M5UIS3_9BACT</name>
<dbReference type="Proteomes" id="UP000011885">
    <property type="component" value="Unassembled WGS sequence"/>
</dbReference>
<feature type="region of interest" description="Disordered" evidence="4">
    <location>
        <begin position="1013"/>
        <end position="1032"/>
    </location>
</feature>
<evidence type="ECO:0000256" key="1">
    <source>
        <dbReference type="ARBA" id="ARBA00004370"/>
    </source>
</evidence>
<evidence type="ECO:0000256" key="3">
    <source>
        <dbReference type="ARBA" id="ARBA00023136"/>
    </source>
</evidence>
<evidence type="ECO:0000256" key="2">
    <source>
        <dbReference type="ARBA" id="ARBA00022729"/>
    </source>
</evidence>
<keyword evidence="3" id="KW-0472">Membrane</keyword>
<proteinExistence type="predicted"/>
<sequence>MSARNYPRQRDFELINVTFPKGIGKECRSILRFLVAKLPSMAESVCHQPRLSITLWVPAAGIPSPQYSRLCVSETPFSHVPIARPFAPLFRLRYRANRRTNRAKNNLIPMSKIHESRFPILGVFGLICKPSIGHNQVTGQLGRVPVARGGVLGVVITGVFACGIVACGIATADETADAPAAAAIAETAIAEKSQAEEPHVESDVVAAEESPGDDQQHDEASAVAASAPAASAPVGLRFSFNAAPWRDVIEWVAEEADLALQFGELPTGSFTYNDAGTFTPEEAINRVNLFLIPEGFAMVRSGNLLAVINLTDPRSLSQLDAIAEMVSPEQLDALNGQEVVKCLFRLEDLAAEDAVKELASLQLMTPPSVLEVTNQLMIIDTVAKLRGVRAILESFEPSALKNGTMVKSFRLKHVDAEDVLEVARPHLGLATGEMIGIDVSLSADVLGKHLFVTGVEDKIKVIEGLVAAIDQPDPEAEAAQRDAVLKSHRVEGGNVRMVYDVLQTLLAGKPVRLSVDETADSIVALADAETQREIEMTVEQMQASDADFEVIQLKSIDAYYAISLLEQMLDLPTASYDDDDDEEGERLPKIDADAGNQRLYVRAKRPQLDQIKAIIEDLEASETTSAGKDVRVLPMPSERSERILQTAIQFWRGENPISRVNSDAWESAPMERVPAQESFGSPSSQPETTQPVDRPTPRRDEHSFTHDEPDFPTKLVGRLDRRLVTEDSPIRYQVTPRGVLLQSHDIKALDRFEELVRVISGPSDTATSKPVVFYMQYTKADDALRMLAKLIDGGESAREADSGTLVNGYLSAQSSFLSGAYLSTSEGTLTLTSGSMTVVADTRLNRLITQGSTDDIERMEYYLGIIDKPEGITDVLTNGRPRVIELFNIKASEAAEVIRQAFGDRVVSNEKDSGKAQAARRPTPDPRNSKAEANARLAAMAKAASQPKDLAPKMTVAVHEASNSLVVTAPDSLLKEVEQLIELIDTRGEQAIEVVVPSNVLVVEEALEGMMIETSRGRSSSDRSRSRSRTGR</sequence>
<feature type="domain" description="NolW-like" evidence="5">
    <location>
        <begin position="882"/>
        <end position="990"/>
    </location>
</feature>
<dbReference type="EMBL" id="ANOH01000068">
    <property type="protein sequence ID" value="EMI57726.1"/>
    <property type="molecule type" value="Genomic_DNA"/>
</dbReference>
<dbReference type="PANTHER" id="PTHR30332">
    <property type="entry name" value="PROBABLE GENERAL SECRETION PATHWAY PROTEIN D"/>
    <property type="match status" value="1"/>
</dbReference>
<dbReference type="PANTHER" id="PTHR30332:SF24">
    <property type="entry name" value="SECRETIN GSPD-RELATED"/>
    <property type="match status" value="1"/>
</dbReference>
<feature type="compositionally biased region" description="Basic and acidic residues" evidence="4">
    <location>
        <begin position="193"/>
        <end position="202"/>
    </location>
</feature>